<dbReference type="InterPro" id="IPR049326">
    <property type="entry name" value="Rhodopsin_dom_fungi"/>
</dbReference>
<dbReference type="InterPro" id="IPR052337">
    <property type="entry name" value="SAT4-like"/>
</dbReference>
<evidence type="ECO:0000256" key="1">
    <source>
        <dbReference type="ARBA" id="ARBA00004141"/>
    </source>
</evidence>
<dbReference type="GO" id="GO:0016020">
    <property type="term" value="C:membrane"/>
    <property type="evidence" value="ECO:0007669"/>
    <property type="project" value="UniProtKB-SubCell"/>
</dbReference>
<dbReference type="OrthoDB" id="5278984at2759"/>
<comment type="similarity">
    <text evidence="5">Belongs to the SAT4 family.</text>
</comment>
<evidence type="ECO:0000256" key="7">
    <source>
        <dbReference type="SAM" id="Phobius"/>
    </source>
</evidence>
<feature type="region of interest" description="Disordered" evidence="6">
    <location>
        <begin position="316"/>
        <end position="359"/>
    </location>
</feature>
<evidence type="ECO:0000313" key="10">
    <source>
        <dbReference type="Proteomes" id="UP000799324"/>
    </source>
</evidence>
<keyword evidence="4 7" id="KW-0472">Membrane</keyword>
<organism evidence="9 10">
    <name type="scientific">Lophiostoma macrostomum CBS 122681</name>
    <dbReference type="NCBI Taxonomy" id="1314788"/>
    <lineage>
        <taxon>Eukaryota</taxon>
        <taxon>Fungi</taxon>
        <taxon>Dikarya</taxon>
        <taxon>Ascomycota</taxon>
        <taxon>Pezizomycotina</taxon>
        <taxon>Dothideomycetes</taxon>
        <taxon>Pleosporomycetidae</taxon>
        <taxon>Pleosporales</taxon>
        <taxon>Lophiostomataceae</taxon>
        <taxon>Lophiostoma</taxon>
    </lineage>
</organism>
<evidence type="ECO:0000256" key="2">
    <source>
        <dbReference type="ARBA" id="ARBA00022692"/>
    </source>
</evidence>
<feature type="transmembrane region" description="Helical" evidence="7">
    <location>
        <begin position="234"/>
        <end position="256"/>
    </location>
</feature>
<dbReference type="Pfam" id="PF20684">
    <property type="entry name" value="Fung_rhodopsin"/>
    <property type="match status" value="1"/>
</dbReference>
<name>A0A6A6SLL4_9PLEO</name>
<feature type="transmembrane region" description="Helical" evidence="7">
    <location>
        <begin position="37"/>
        <end position="59"/>
    </location>
</feature>
<reference evidence="9" key="1">
    <citation type="journal article" date="2020" name="Stud. Mycol.">
        <title>101 Dothideomycetes genomes: a test case for predicting lifestyles and emergence of pathogens.</title>
        <authorList>
            <person name="Haridas S."/>
            <person name="Albert R."/>
            <person name="Binder M."/>
            <person name="Bloem J."/>
            <person name="Labutti K."/>
            <person name="Salamov A."/>
            <person name="Andreopoulos B."/>
            <person name="Baker S."/>
            <person name="Barry K."/>
            <person name="Bills G."/>
            <person name="Bluhm B."/>
            <person name="Cannon C."/>
            <person name="Castanera R."/>
            <person name="Culley D."/>
            <person name="Daum C."/>
            <person name="Ezra D."/>
            <person name="Gonzalez J."/>
            <person name="Henrissat B."/>
            <person name="Kuo A."/>
            <person name="Liang C."/>
            <person name="Lipzen A."/>
            <person name="Lutzoni F."/>
            <person name="Magnuson J."/>
            <person name="Mondo S."/>
            <person name="Nolan M."/>
            <person name="Ohm R."/>
            <person name="Pangilinan J."/>
            <person name="Park H.-J."/>
            <person name="Ramirez L."/>
            <person name="Alfaro M."/>
            <person name="Sun H."/>
            <person name="Tritt A."/>
            <person name="Yoshinaga Y."/>
            <person name="Zwiers L.-H."/>
            <person name="Turgeon B."/>
            <person name="Goodwin S."/>
            <person name="Spatafora J."/>
            <person name="Crous P."/>
            <person name="Grigoriev I."/>
        </authorList>
    </citation>
    <scope>NUCLEOTIDE SEQUENCE</scope>
    <source>
        <strain evidence="9">CBS 122681</strain>
    </source>
</reference>
<keyword evidence="10" id="KW-1185">Reference proteome</keyword>
<evidence type="ECO:0000256" key="3">
    <source>
        <dbReference type="ARBA" id="ARBA00022989"/>
    </source>
</evidence>
<feature type="transmembrane region" description="Helical" evidence="7">
    <location>
        <begin position="199"/>
        <end position="222"/>
    </location>
</feature>
<keyword evidence="2 7" id="KW-0812">Transmembrane</keyword>
<evidence type="ECO:0000313" key="9">
    <source>
        <dbReference type="EMBL" id="KAF2648609.1"/>
    </source>
</evidence>
<feature type="transmembrane region" description="Helical" evidence="7">
    <location>
        <begin position="268"/>
        <end position="293"/>
    </location>
</feature>
<evidence type="ECO:0000256" key="5">
    <source>
        <dbReference type="ARBA" id="ARBA00038359"/>
    </source>
</evidence>
<comment type="subcellular location">
    <subcellularLocation>
        <location evidence="1">Membrane</location>
        <topology evidence="1">Multi-pass membrane protein</topology>
    </subcellularLocation>
</comment>
<protein>
    <recommendedName>
        <fullName evidence="8">Rhodopsin domain-containing protein</fullName>
    </recommendedName>
</protein>
<dbReference type="Proteomes" id="UP000799324">
    <property type="component" value="Unassembled WGS sequence"/>
</dbReference>
<sequence>MEIMTPIPDLYVRETSAWEKAYPSFETSAHAVNWAKVFLATTLPVYIVATFIIVARVYTRSLPVWRFSIDDYLISIAFILMSVMFALQYASMSWAFHASGPISRSVDERQYSSMLGTISLPFWAWSTGFVKFSIATMLLRFQQSQSWKYVIYTMISLNIVLVLFTGVGNLFQCIPYQSTWDFKNQYPNKKCWGDEMNAISMYVASFCNIASDVVFSLMPLTFLAKIRRPMKEKIVIGVLMGLGLIASTFSALKAGLTKRLADGHDTTANVILIGMLSNLEVQTALIAACIPTLRSSWRGLMIKLGLKKSDVDSRYPQYDEGSSLCDGRKGRKTGVREMDRVDSATANDSQRGRKSIGLEQLDDDDEALYEMDPVTGRIVCTSPRKTALERSVEASSGAGALPPTSPTGNNHTGEEAEDTPPVNPQSAHTPLPHTRDAEPISPLSDSSFDSSDNGRWSRYWGRDVGEEESVMGQAIGVAK</sequence>
<dbReference type="AlphaFoldDB" id="A0A6A6SLL4"/>
<keyword evidence="3 7" id="KW-1133">Transmembrane helix</keyword>
<evidence type="ECO:0000259" key="8">
    <source>
        <dbReference type="Pfam" id="PF20684"/>
    </source>
</evidence>
<dbReference type="PANTHER" id="PTHR33048">
    <property type="entry name" value="PTH11-LIKE INTEGRAL MEMBRANE PROTEIN (AFU_ORTHOLOGUE AFUA_5G11245)"/>
    <property type="match status" value="1"/>
</dbReference>
<feature type="region of interest" description="Disordered" evidence="6">
    <location>
        <begin position="388"/>
        <end position="479"/>
    </location>
</feature>
<proteinExistence type="inferred from homology"/>
<feature type="transmembrane region" description="Helical" evidence="7">
    <location>
        <begin position="71"/>
        <end position="90"/>
    </location>
</feature>
<feature type="transmembrane region" description="Helical" evidence="7">
    <location>
        <begin position="122"/>
        <end position="139"/>
    </location>
</feature>
<accession>A0A6A6SLL4</accession>
<feature type="domain" description="Rhodopsin" evidence="8">
    <location>
        <begin position="55"/>
        <end position="296"/>
    </location>
</feature>
<evidence type="ECO:0000256" key="4">
    <source>
        <dbReference type="ARBA" id="ARBA00023136"/>
    </source>
</evidence>
<gene>
    <name evidence="9" type="ORF">K491DRAFT_240008</name>
</gene>
<evidence type="ECO:0000256" key="6">
    <source>
        <dbReference type="SAM" id="MobiDB-lite"/>
    </source>
</evidence>
<feature type="transmembrane region" description="Helical" evidence="7">
    <location>
        <begin position="151"/>
        <end position="171"/>
    </location>
</feature>
<dbReference type="PANTHER" id="PTHR33048:SF129">
    <property type="entry name" value="INTEGRAL MEMBRANE PROTEIN-RELATED"/>
    <property type="match status" value="1"/>
</dbReference>
<dbReference type="EMBL" id="MU004530">
    <property type="protein sequence ID" value="KAF2648609.1"/>
    <property type="molecule type" value="Genomic_DNA"/>
</dbReference>